<feature type="transmembrane region" description="Helical" evidence="1">
    <location>
        <begin position="106"/>
        <end position="127"/>
    </location>
</feature>
<keyword evidence="1" id="KW-1133">Transmembrane helix</keyword>
<keyword evidence="1" id="KW-0472">Membrane</keyword>
<name>A0ABS9XT55_9ACTN</name>
<dbReference type="RefSeq" id="WP_242712918.1">
    <property type="nucleotide sequence ID" value="NZ_JALDAX010000020.1"/>
</dbReference>
<dbReference type="EMBL" id="JALDAX010000020">
    <property type="protein sequence ID" value="MCI3245236.1"/>
    <property type="molecule type" value="Genomic_DNA"/>
</dbReference>
<sequence length="166" mass="16889">MSAESRPERPKAQRTAAGNVVFALGLIVVLATTILGAFAAVALLLDATDAAPLSSVVPDDGRNALVVGGIALGGATGLVLPVVLFGMVKGTEETPRVGAGAAGRKLLALLAFDVYVLVLAVVVAQLGRLLPEGITTVVAVFAVGFSWMPLAMIPPERLGLPARKAR</sequence>
<gene>
    <name evidence="2" type="ORF">MQN93_36550</name>
</gene>
<organism evidence="2 3">
    <name type="scientific">Streptomyces spinosisporus</name>
    <dbReference type="NCBI Taxonomy" id="2927582"/>
    <lineage>
        <taxon>Bacteria</taxon>
        <taxon>Bacillati</taxon>
        <taxon>Actinomycetota</taxon>
        <taxon>Actinomycetes</taxon>
        <taxon>Kitasatosporales</taxon>
        <taxon>Streptomycetaceae</taxon>
        <taxon>Streptomyces</taxon>
    </lineage>
</organism>
<evidence type="ECO:0000313" key="3">
    <source>
        <dbReference type="Proteomes" id="UP001165270"/>
    </source>
</evidence>
<evidence type="ECO:0000313" key="2">
    <source>
        <dbReference type="EMBL" id="MCI3245236.1"/>
    </source>
</evidence>
<feature type="transmembrane region" description="Helical" evidence="1">
    <location>
        <begin position="65"/>
        <end position="85"/>
    </location>
</feature>
<feature type="transmembrane region" description="Helical" evidence="1">
    <location>
        <begin position="20"/>
        <end position="45"/>
    </location>
</feature>
<feature type="transmembrane region" description="Helical" evidence="1">
    <location>
        <begin position="133"/>
        <end position="153"/>
    </location>
</feature>
<accession>A0ABS9XT55</accession>
<keyword evidence="1" id="KW-0812">Transmembrane</keyword>
<proteinExistence type="predicted"/>
<evidence type="ECO:0008006" key="4">
    <source>
        <dbReference type="Google" id="ProtNLM"/>
    </source>
</evidence>
<evidence type="ECO:0000256" key="1">
    <source>
        <dbReference type="SAM" id="Phobius"/>
    </source>
</evidence>
<protein>
    <recommendedName>
        <fullName evidence="4">Integral membrane protein</fullName>
    </recommendedName>
</protein>
<dbReference type="Proteomes" id="UP001165270">
    <property type="component" value="Unassembled WGS sequence"/>
</dbReference>
<reference evidence="2" key="1">
    <citation type="submission" date="2022-03" db="EMBL/GenBank/DDBJ databases">
        <title>Streptomyces 7R015 and 7R016 isolated from Barleria lupulina in Thailand.</title>
        <authorList>
            <person name="Kanchanasin P."/>
            <person name="Phongsopitanun W."/>
            <person name="Tanasupawat S."/>
        </authorList>
    </citation>
    <scope>NUCLEOTIDE SEQUENCE</scope>
    <source>
        <strain evidence="2">7R016</strain>
    </source>
</reference>
<comment type="caution">
    <text evidence="2">The sequence shown here is derived from an EMBL/GenBank/DDBJ whole genome shotgun (WGS) entry which is preliminary data.</text>
</comment>
<keyword evidence="3" id="KW-1185">Reference proteome</keyword>